<dbReference type="CDD" id="cd13733">
    <property type="entry name" value="SPRY_PRY_C-I_1"/>
    <property type="match status" value="1"/>
</dbReference>
<dbReference type="InterPro" id="IPR003879">
    <property type="entry name" value="Butyrophylin_SPRY"/>
</dbReference>
<dbReference type="Gene3D" id="4.10.830.40">
    <property type="match status" value="1"/>
</dbReference>
<evidence type="ECO:0000313" key="4">
    <source>
        <dbReference type="Proteomes" id="UP000472260"/>
    </source>
</evidence>
<dbReference type="AlphaFoldDB" id="A0A671LUC5"/>
<proteinExistence type="predicted"/>
<organism evidence="3 4">
    <name type="scientific">Sinocyclocheilus anshuiensis</name>
    <dbReference type="NCBI Taxonomy" id="1608454"/>
    <lineage>
        <taxon>Eukaryota</taxon>
        <taxon>Metazoa</taxon>
        <taxon>Chordata</taxon>
        <taxon>Craniata</taxon>
        <taxon>Vertebrata</taxon>
        <taxon>Euteleostomi</taxon>
        <taxon>Actinopterygii</taxon>
        <taxon>Neopterygii</taxon>
        <taxon>Teleostei</taxon>
        <taxon>Ostariophysi</taxon>
        <taxon>Cypriniformes</taxon>
        <taxon>Cyprinidae</taxon>
        <taxon>Cyprininae</taxon>
        <taxon>Sinocyclocheilus</taxon>
    </lineage>
</organism>
<dbReference type="InterPro" id="IPR006574">
    <property type="entry name" value="PRY"/>
</dbReference>
<accession>A0A671LUC5</accession>
<name>A0A671LUC5_9TELE</name>
<dbReference type="InterPro" id="IPR043136">
    <property type="entry name" value="B30.2/SPRY_sf"/>
</dbReference>
<dbReference type="Pfam" id="PF13765">
    <property type="entry name" value="PRY"/>
    <property type="match status" value="1"/>
</dbReference>
<dbReference type="PRINTS" id="PR01407">
    <property type="entry name" value="BUTYPHLNCDUF"/>
</dbReference>
<dbReference type="InterPro" id="IPR013320">
    <property type="entry name" value="ConA-like_dom_sf"/>
</dbReference>
<dbReference type="Pfam" id="PF00622">
    <property type="entry name" value="SPRY"/>
    <property type="match status" value="1"/>
</dbReference>
<dbReference type="SMART" id="SM00589">
    <property type="entry name" value="PRY"/>
    <property type="match status" value="1"/>
</dbReference>
<dbReference type="Ensembl" id="ENSSANT00000025122.1">
    <property type="protein sequence ID" value="ENSSANP00000023590.1"/>
    <property type="gene ID" value="ENSSANG00000012145.1"/>
</dbReference>
<dbReference type="PROSITE" id="PS50188">
    <property type="entry name" value="B302_SPRY"/>
    <property type="match status" value="1"/>
</dbReference>
<dbReference type="Proteomes" id="UP000472260">
    <property type="component" value="Unassembled WGS sequence"/>
</dbReference>
<dbReference type="InterPro" id="IPR058030">
    <property type="entry name" value="TRIM8/14/16/25/29/45/65_CC"/>
</dbReference>
<dbReference type="Pfam" id="PF25600">
    <property type="entry name" value="TRIM_CC"/>
    <property type="match status" value="1"/>
</dbReference>
<evidence type="ECO:0000313" key="3">
    <source>
        <dbReference type="Ensembl" id="ENSSANP00000023590.1"/>
    </source>
</evidence>
<feature type="domain" description="B30.2/SPRY" evidence="2">
    <location>
        <begin position="261"/>
        <end position="459"/>
    </location>
</feature>
<dbReference type="Gene3D" id="2.60.120.920">
    <property type="match status" value="1"/>
</dbReference>
<dbReference type="FunFam" id="2.60.120.920:FF:000004">
    <property type="entry name" value="Butyrophilin subfamily 1 member A1"/>
    <property type="match status" value="1"/>
</dbReference>
<keyword evidence="1" id="KW-0175">Coiled coil</keyword>
<dbReference type="SMART" id="SM00449">
    <property type="entry name" value="SPRY"/>
    <property type="match status" value="1"/>
</dbReference>
<evidence type="ECO:0000256" key="1">
    <source>
        <dbReference type="SAM" id="Coils"/>
    </source>
</evidence>
<reference evidence="3" key="1">
    <citation type="submission" date="2025-08" db="UniProtKB">
        <authorList>
            <consortium name="Ensembl"/>
        </authorList>
    </citation>
    <scope>IDENTIFICATION</scope>
</reference>
<protein>
    <recommendedName>
        <fullName evidence="2">B30.2/SPRY domain-containing protein</fullName>
    </recommendedName>
</protein>
<sequence>MDLEVLTDPVSTEKCLKESQHCSCSVCKWKYSQISDNTSQFVLNVGQVVCDVYEETKMKALKSCLVCQISYSETHLDLHQKVLSLKKHKLMDPRPLELFCRDDRTYTHNTVPLEEESKEKTTQKDVQQMIQDRIKNIQDIKHSAELRKRSTEREKAASVELFSDLMRSIERCLAELLEMMEEKQKAAEKQVIQELQQEITELKMRNTELDHLLHSEHHLQLLQIDPSLCSPPHTRNWPEISMNTDVSVETLRRALTQLQETLDQKLNQSVLRVMQHYTVDVTLDPDTAHPILILSNDGKQVRHGDIKQQLPNNQERFDHYPGVLGKEGFLSGRFYFEVQLKGKSQWNLGVARESINRKGKIRVSPQDGFWVVALRSGNVYWACADPCVYLSLRVKPQKVGVFVDYEEGLVFFYDVESRSHIYSFTGQSFTEKLHLYFCLFSKGDKGQDSPPVIISPVLYTE</sequence>
<dbReference type="InterPro" id="IPR050143">
    <property type="entry name" value="TRIM/RBCC"/>
</dbReference>
<dbReference type="PANTHER" id="PTHR24103">
    <property type="entry name" value="E3 UBIQUITIN-PROTEIN LIGASE TRIM"/>
    <property type="match status" value="1"/>
</dbReference>
<keyword evidence="4" id="KW-1185">Reference proteome</keyword>
<dbReference type="SUPFAM" id="SSF49899">
    <property type="entry name" value="Concanavalin A-like lectins/glucanases"/>
    <property type="match status" value="1"/>
</dbReference>
<reference evidence="3" key="2">
    <citation type="submission" date="2025-09" db="UniProtKB">
        <authorList>
            <consortium name="Ensembl"/>
        </authorList>
    </citation>
    <scope>IDENTIFICATION</scope>
</reference>
<dbReference type="InterPro" id="IPR001870">
    <property type="entry name" value="B30.2/SPRY"/>
</dbReference>
<feature type="coiled-coil region" evidence="1">
    <location>
        <begin position="134"/>
        <end position="212"/>
    </location>
</feature>
<evidence type="ECO:0000259" key="2">
    <source>
        <dbReference type="PROSITE" id="PS50188"/>
    </source>
</evidence>
<dbReference type="InterPro" id="IPR003877">
    <property type="entry name" value="SPRY_dom"/>
</dbReference>